<accession>A0A2S5TI31</accession>
<dbReference type="SUPFAM" id="SSF142433">
    <property type="entry name" value="CinA-like"/>
    <property type="match status" value="1"/>
</dbReference>
<proteinExistence type="predicted"/>
<dbReference type="Proteomes" id="UP000238220">
    <property type="component" value="Unassembled WGS sequence"/>
</dbReference>
<reference evidence="2 3" key="1">
    <citation type="submission" date="2018-02" db="EMBL/GenBank/DDBJ databases">
        <title>Genome sequencing of Solimonas sp. HR-BB.</title>
        <authorList>
            <person name="Lee Y."/>
            <person name="Jeon C.O."/>
        </authorList>
    </citation>
    <scope>NUCLEOTIDE SEQUENCE [LARGE SCALE GENOMIC DNA]</scope>
    <source>
        <strain evidence="2 3">HR-BB</strain>
    </source>
</reference>
<dbReference type="RefSeq" id="WP_104229797.1">
    <property type="nucleotide sequence ID" value="NZ_PSNW01000003.1"/>
</dbReference>
<organism evidence="2 3">
    <name type="scientific">Solimonas fluminis</name>
    <dbReference type="NCBI Taxonomy" id="2086571"/>
    <lineage>
        <taxon>Bacteria</taxon>
        <taxon>Pseudomonadati</taxon>
        <taxon>Pseudomonadota</taxon>
        <taxon>Gammaproteobacteria</taxon>
        <taxon>Nevskiales</taxon>
        <taxon>Nevskiaceae</taxon>
        <taxon>Solimonas</taxon>
    </lineage>
</organism>
<dbReference type="AlphaFoldDB" id="A0A2S5TI31"/>
<evidence type="ECO:0000313" key="2">
    <source>
        <dbReference type="EMBL" id="PPE74640.1"/>
    </source>
</evidence>
<sequence length="171" mass="18047">MRDILVLGREAGLLLKERGEKIAVAETSAGGLIAASLLAQPGASAYFAGGAITYSARAIRGLVGISTDEMRERGIRSSSEPYAQWLAEAVRAKHGRIAWGLAETGAAGPQGNPYGDPAGHTCLAVHGPLQLVRTLRTGADDRVENMWAFAEAALALLVEALETAPRWVKEK</sequence>
<dbReference type="InterPro" id="IPR036653">
    <property type="entry name" value="CinA-like_C"/>
</dbReference>
<dbReference type="EMBL" id="PSNW01000003">
    <property type="protein sequence ID" value="PPE74640.1"/>
    <property type="molecule type" value="Genomic_DNA"/>
</dbReference>
<dbReference type="InterPro" id="IPR008136">
    <property type="entry name" value="CinA_C"/>
</dbReference>
<feature type="domain" description="CinA C-terminal" evidence="1">
    <location>
        <begin position="11"/>
        <end position="160"/>
    </location>
</feature>
<dbReference type="Gene3D" id="3.90.950.20">
    <property type="entry name" value="CinA-like"/>
    <property type="match status" value="1"/>
</dbReference>
<keyword evidence="3" id="KW-1185">Reference proteome</keyword>
<evidence type="ECO:0000313" key="3">
    <source>
        <dbReference type="Proteomes" id="UP000238220"/>
    </source>
</evidence>
<dbReference type="OrthoDB" id="1253990at2"/>
<protein>
    <submittedName>
        <fullName evidence="2">Damage-inducible protein</fullName>
    </submittedName>
</protein>
<dbReference type="Pfam" id="PF02464">
    <property type="entry name" value="CinA"/>
    <property type="match status" value="1"/>
</dbReference>
<comment type="caution">
    <text evidence="2">The sequence shown here is derived from an EMBL/GenBank/DDBJ whole genome shotgun (WGS) entry which is preliminary data.</text>
</comment>
<gene>
    <name evidence="2" type="ORF">C3942_07715</name>
</gene>
<name>A0A2S5TI31_9GAMM</name>
<evidence type="ECO:0000259" key="1">
    <source>
        <dbReference type="Pfam" id="PF02464"/>
    </source>
</evidence>